<feature type="domain" description="HTH luxR-type" evidence="3">
    <location>
        <begin position="915"/>
        <end position="972"/>
    </location>
</feature>
<dbReference type="OrthoDB" id="1090267at2"/>
<reference evidence="4 5" key="1">
    <citation type="submission" date="2018-07" db="EMBL/GenBank/DDBJ databases">
        <title>Leeuwenhoekiella genomics.</title>
        <authorList>
            <person name="Tahon G."/>
            <person name="Willems A."/>
        </authorList>
    </citation>
    <scope>NUCLEOTIDE SEQUENCE [LARGE SCALE GENOMIC DNA]</scope>
    <source>
        <strain evidence="4 5">LMG 29608</strain>
    </source>
</reference>
<keyword evidence="5" id="KW-1185">Reference proteome</keyword>
<dbReference type="GO" id="GO:0003677">
    <property type="term" value="F:DNA binding"/>
    <property type="evidence" value="ECO:0007669"/>
    <property type="project" value="InterPro"/>
</dbReference>
<dbReference type="InterPro" id="IPR000792">
    <property type="entry name" value="Tscrpt_reg_LuxR_C"/>
</dbReference>
<gene>
    <name evidence="4" type="ORF">DSM02_1625</name>
</gene>
<dbReference type="GO" id="GO:0006355">
    <property type="term" value="P:regulation of DNA-templated transcription"/>
    <property type="evidence" value="ECO:0007669"/>
    <property type="project" value="InterPro"/>
</dbReference>
<dbReference type="SUPFAM" id="SSF46894">
    <property type="entry name" value="C-terminal effector domain of the bipartite response regulators"/>
    <property type="match status" value="1"/>
</dbReference>
<keyword evidence="1" id="KW-0175">Coiled coil</keyword>
<dbReference type="Gene3D" id="2.130.10.10">
    <property type="entry name" value="YVTN repeat-like/Quinoprotein amine dehydrogenase"/>
    <property type="match status" value="2"/>
</dbReference>
<dbReference type="AlphaFoldDB" id="A0A4Q0P943"/>
<keyword evidence="2" id="KW-0812">Transmembrane</keyword>
<feature type="transmembrane region" description="Helical" evidence="2">
    <location>
        <begin position="20"/>
        <end position="37"/>
    </location>
</feature>
<organism evidence="4 5">
    <name type="scientific">Leeuwenhoekiella polynyae</name>
    <dbReference type="NCBI Taxonomy" id="1550906"/>
    <lineage>
        <taxon>Bacteria</taxon>
        <taxon>Pseudomonadati</taxon>
        <taxon>Bacteroidota</taxon>
        <taxon>Flavobacteriia</taxon>
        <taxon>Flavobacteriales</taxon>
        <taxon>Flavobacteriaceae</taxon>
        <taxon>Leeuwenhoekiella</taxon>
    </lineage>
</organism>
<name>A0A4Q0P943_9FLAO</name>
<dbReference type="InterPro" id="IPR011123">
    <property type="entry name" value="Y_Y_Y"/>
</dbReference>
<keyword evidence="2" id="KW-0472">Membrane</keyword>
<dbReference type="InterPro" id="IPR016032">
    <property type="entry name" value="Sig_transdc_resp-reg_C-effctor"/>
</dbReference>
<dbReference type="Pfam" id="PF00196">
    <property type="entry name" value="GerE"/>
    <property type="match status" value="1"/>
</dbReference>
<dbReference type="EMBL" id="QOVK01000005">
    <property type="protein sequence ID" value="RXG22908.1"/>
    <property type="molecule type" value="Genomic_DNA"/>
</dbReference>
<evidence type="ECO:0000313" key="5">
    <source>
        <dbReference type="Proteomes" id="UP000289859"/>
    </source>
</evidence>
<accession>A0A4Q0P943</accession>
<dbReference type="Gene3D" id="2.60.40.10">
    <property type="entry name" value="Immunoglobulins"/>
    <property type="match status" value="1"/>
</dbReference>
<protein>
    <submittedName>
        <fullName evidence="4">Regulatory LuxR family protein</fullName>
    </submittedName>
</protein>
<comment type="caution">
    <text evidence="4">The sequence shown here is derived from an EMBL/GenBank/DDBJ whole genome shotgun (WGS) entry which is preliminary data.</text>
</comment>
<proteinExistence type="predicted"/>
<keyword evidence="2" id="KW-1133">Transmembrane helix</keyword>
<dbReference type="Proteomes" id="UP000289859">
    <property type="component" value="Unassembled WGS sequence"/>
</dbReference>
<evidence type="ECO:0000256" key="1">
    <source>
        <dbReference type="SAM" id="Coils"/>
    </source>
</evidence>
<dbReference type="InterPro" id="IPR036388">
    <property type="entry name" value="WH-like_DNA-bd_sf"/>
</dbReference>
<evidence type="ECO:0000313" key="4">
    <source>
        <dbReference type="EMBL" id="RXG22908.1"/>
    </source>
</evidence>
<evidence type="ECO:0000259" key="3">
    <source>
        <dbReference type="SMART" id="SM00421"/>
    </source>
</evidence>
<dbReference type="InterPro" id="IPR013783">
    <property type="entry name" value="Ig-like_fold"/>
</dbReference>
<dbReference type="InterPro" id="IPR015943">
    <property type="entry name" value="WD40/YVTN_repeat-like_dom_sf"/>
</dbReference>
<dbReference type="Pfam" id="PF07495">
    <property type="entry name" value="Y_Y_Y"/>
    <property type="match status" value="1"/>
</dbReference>
<sequence length="981" mass="113574">MLTKLIMIIMQNYLVSKNSIYLKIICIILIIPFRGFAQKNDSFEKIIPKITHYTRTDFEADGQFWTMTEDEDGILYFGNNDGILIYDGERWQKVALPNHSTVRSLIKDKNNVIHAGGYNEIGIVKKKSNGTYYYLSQNDDLEIESENLENFWQVHEFKNTIIYRSFSELTVLSNKNTSHIKANGNFLHSGIVNNHYYVQDQNTGIFEFDPGSFSLQKQFDTSIINSSIVAFLPSKTIDEVLIVTKSGELFLANRSTHQLQFLKSLFNRDEQEQIITATYFKGDYLLGTLSSKILKLNRAFEIEPNHATFDKLSNSTVLAIYPQEKNNRLWVLMNNGIDLVEFDSPVSQLFDNSSIADMHIYKNILYLATNTGVYYTPFKTENFTIKDLRFKKIPDLEGQAWSITEENGDVLVGHDKGLFRLNNFQPERIGSTNGIWKIIPLKGYTDQYLAAGYSGLYPLKYNGKWQLDEKIKGFDESSRDILQIGSTNNLWICHGYKGVYKLKLDDRLDRVYALEHYTDQNGLQSSFNVNVALYNDVIVFTTNTGIYTFNEETSKFTLYKPLNELLNPKLNTRKLLQQDSRVWFVQDDEVGYFDTDNQNKELQKNLFLNLKGNLNRGMESILPLTDQQVLIGATNGVFLYDLEEKAAEAAKTKITRVYLQGKNQTTTSLNLENNEQLSNAVDVLRFEFAAPGLPPSSQKEFQYKLEGIDTDWSAWSTNPFKEYTHPNGGDYTFKVRARNYMGQAAEETSLSFTIPHPWYQTNLAYLVYILILFVITFIIIKLVNKKIEKERQKEKLAAHKSKKLLELEIEQLKLEKDKARIKKDKEQLEEDNLIKSKELANYTMLLVKKKEIFTDTFNALKDFRNSLKTQAARKRLQEVLFNLNQHRMGEEYLNVFDVHFEKVHQNFFNQLKEIDPSITKRELRLCAFVKMNLTNKEIAPLLNISTRGVETARYRIRKKLNINDESFNAYLENLAETPSIN</sequence>
<feature type="coiled-coil region" evidence="1">
    <location>
        <begin position="782"/>
        <end position="838"/>
    </location>
</feature>
<dbReference type="Gene3D" id="1.10.10.10">
    <property type="entry name" value="Winged helix-like DNA-binding domain superfamily/Winged helix DNA-binding domain"/>
    <property type="match status" value="1"/>
</dbReference>
<feature type="transmembrane region" description="Helical" evidence="2">
    <location>
        <begin position="763"/>
        <end position="783"/>
    </location>
</feature>
<evidence type="ECO:0000256" key="2">
    <source>
        <dbReference type="SAM" id="Phobius"/>
    </source>
</evidence>
<dbReference type="SMART" id="SM00421">
    <property type="entry name" value="HTH_LUXR"/>
    <property type="match status" value="1"/>
</dbReference>